<comment type="subcellular location">
    <subcellularLocation>
        <location evidence="1">Membrane</location>
        <topology evidence="1">Multi-pass membrane protein</topology>
    </subcellularLocation>
</comment>
<reference evidence="8" key="2">
    <citation type="submission" date="2020-09" db="EMBL/GenBank/DDBJ databases">
        <title>Reference genome assembly for Australian Ascochyta lentis isolate Al4.</title>
        <authorList>
            <person name="Lee R.C."/>
            <person name="Farfan-Caceres L.M."/>
            <person name="Debler J.W."/>
            <person name="Williams A.H."/>
            <person name="Henares B.M."/>
        </authorList>
    </citation>
    <scope>NUCLEOTIDE SEQUENCE</scope>
    <source>
        <strain evidence="8">Al4</strain>
    </source>
</reference>
<evidence type="ECO:0000256" key="6">
    <source>
        <dbReference type="SAM" id="Phobius"/>
    </source>
</evidence>
<feature type="transmembrane region" description="Helical" evidence="6">
    <location>
        <begin position="12"/>
        <end position="36"/>
    </location>
</feature>
<keyword evidence="2 6" id="KW-0812">Transmembrane</keyword>
<accession>A0A8H7J771</accession>
<feature type="transmembrane region" description="Helical" evidence="6">
    <location>
        <begin position="246"/>
        <end position="266"/>
    </location>
</feature>
<reference evidence="8" key="1">
    <citation type="submission" date="2018-12" db="EMBL/GenBank/DDBJ databases">
        <authorList>
            <person name="Syme R.A."/>
            <person name="Farfan-Caceres L."/>
            <person name="Lichtenzveig J."/>
        </authorList>
    </citation>
    <scope>NUCLEOTIDE SEQUENCE</scope>
    <source>
        <strain evidence="8">Al4</strain>
    </source>
</reference>
<evidence type="ECO:0000256" key="2">
    <source>
        <dbReference type="ARBA" id="ARBA00022692"/>
    </source>
</evidence>
<dbReference type="InterPro" id="IPR052337">
    <property type="entry name" value="SAT4-like"/>
</dbReference>
<proteinExistence type="inferred from homology"/>
<feature type="transmembrane region" description="Helical" evidence="6">
    <location>
        <begin position="48"/>
        <end position="68"/>
    </location>
</feature>
<dbReference type="PANTHER" id="PTHR33048">
    <property type="entry name" value="PTH11-LIKE INTEGRAL MEMBRANE PROTEIN (AFU_ORTHOLOGUE AFUA_5G11245)"/>
    <property type="match status" value="1"/>
</dbReference>
<evidence type="ECO:0000256" key="4">
    <source>
        <dbReference type="ARBA" id="ARBA00023136"/>
    </source>
</evidence>
<evidence type="ECO:0000256" key="1">
    <source>
        <dbReference type="ARBA" id="ARBA00004141"/>
    </source>
</evidence>
<dbReference type="Pfam" id="PF20684">
    <property type="entry name" value="Fung_rhodopsin"/>
    <property type="match status" value="1"/>
</dbReference>
<keyword evidence="9" id="KW-1185">Reference proteome</keyword>
<gene>
    <name evidence="8" type="ORF">EKO04_004378</name>
</gene>
<comment type="caution">
    <text evidence="8">The sequence shown here is derived from an EMBL/GenBank/DDBJ whole genome shotgun (WGS) entry which is preliminary data.</text>
</comment>
<dbReference type="AlphaFoldDB" id="A0A8H7J771"/>
<feature type="transmembrane region" description="Helical" evidence="6">
    <location>
        <begin position="88"/>
        <end position="109"/>
    </location>
</feature>
<dbReference type="OrthoDB" id="3934549at2759"/>
<comment type="similarity">
    <text evidence="5">Belongs to the SAT4 family.</text>
</comment>
<dbReference type="Proteomes" id="UP000651452">
    <property type="component" value="Unassembled WGS sequence"/>
</dbReference>
<dbReference type="EMBL" id="RZGK01000007">
    <property type="protein sequence ID" value="KAF9697828.1"/>
    <property type="molecule type" value="Genomic_DNA"/>
</dbReference>
<evidence type="ECO:0000313" key="8">
    <source>
        <dbReference type="EMBL" id="KAF9697828.1"/>
    </source>
</evidence>
<evidence type="ECO:0000256" key="5">
    <source>
        <dbReference type="ARBA" id="ARBA00038359"/>
    </source>
</evidence>
<evidence type="ECO:0000259" key="7">
    <source>
        <dbReference type="Pfam" id="PF20684"/>
    </source>
</evidence>
<protein>
    <recommendedName>
        <fullName evidence="7">Rhodopsin domain-containing protein</fullName>
    </recommendedName>
</protein>
<feature type="transmembrane region" description="Helical" evidence="6">
    <location>
        <begin position="172"/>
        <end position="196"/>
    </location>
</feature>
<organism evidence="8 9">
    <name type="scientific">Ascochyta lentis</name>
    <dbReference type="NCBI Taxonomy" id="205686"/>
    <lineage>
        <taxon>Eukaryota</taxon>
        <taxon>Fungi</taxon>
        <taxon>Dikarya</taxon>
        <taxon>Ascomycota</taxon>
        <taxon>Pezizomycotina</taxon>
        <taxon>Dothideomycetes</taxon>
        <taxon>Pleosporomycetidae</taxon>
        <taxon>Pleosporales</taxon>
        <taxon>Pleosporineae</taxon>
        <taxon>Didymellaceae</taxon>
        <taxon>Ascochyta</taxon>
    </lineage>
</organism>
<name>A0A8H7J771_9PLEO</name>
<feature type="transmembrane region" description="Helical" evidence="6">
    <location>
        <begin position="129"/>
        <end position="152"/>
    </location>
</feature>
<feature type="transmembrane region" description="Helical" evidence="6">
    <location>
        <begin position="208"/>
        <end position="226"/>
    </location>
</feature>
<dbReference type="GO" id="GO:0016020">
    <property type="term" value="C:membrane"/>
    <property type="evidence" value="ECO:0007669"/>
    <property type="project" value="UniProtKB-SubCell"/>
</dbReference>
<feature type="domain" description="Rhodopsin" evidence="7">
    <location>
        <begin position="32"/>
        <end position="271"/>
    </location>
</feature>
<evidence type="ECO:0000256" key="3">
    <source>
        <dbReference type="ARBA" id="ARBA00022989"/>
    </source>
</evidence>
<evidence type="ECO:0000313" key="9">
    <source>
        <dbReference type="Proteomes" id="UP000651452"/>
    </source>
</evidence>
<dbReference type="InterPro" id="IPR049326">
    <property type="entry name" value="Rhodopsin_dom_fungi"/>
</dbReference>
<keyword evidence="3 6" id="KW-1133">Transmembrane helix</keyword>
<sequence length="358" mass="40079">MKMTVPIENGGQIGILIASAVSIFTVVFFVSLRLIAKWIGSRLDYSDYCIIAALACNTALHTCCMLLVTHGGFGFHTTEIYTRFGPDIATFFFKGIMSFALLWNATVCFSKLSVLLMYTTLIPNRSLTIWARVFGLFIIMWNVSDIVGGFLICQPMAKNWDFTLPGTCGSQPNYYFSMGIINIITDIFLIGLPMPYLYRLRLEWRKKILAMALLSIGVVTWVITIYRQTLLPNLNFADMTYDGVLATVLSGLEPAVAIVLPCIPLLRPLYKTRGFETRTSQYHGSSGASELFSKKGSKSNNYPFDAFHDNSSEIQLQPFKHMHNVRVSATPISRGEDTFTTRKSNVITVGTKWEVRSG</sequence>
<keyword evidence="4 6" id="KW-0472">Membrane</keyword>
<dbReference type="PANTHER" id="PTHR33048:SF57">
    <property type="entry name" value="INTEGRAL MEMBRANE PROTEIN-RELATED"/>
    <property type="match status" value="1"/>
</dbReference>